<dbReference type="Gene3D" id="1.20.58.60">
    <property type="match status" value="2"/>
</dbReference>
<dbReference type="PROSITE" id="PS51460">
    <property type="entry name" value="GAR"/>
    <property type="match status" value="1"/>
</dbReference>
<dbReference type="Pfam" id="PF02187">
    <property type="entry name" value="GAS2"/>
    <property type="match status" value="1"/>
</dbReference>
<keyword evidence="3" id="KW-0206">Cytoskeleton</keyword>
<feature type="non-terminal residue" evidence="6">
    <location>
        <position position="1"/>
    </location>
</feature>
<dbReference type="OrthoDB" id="10017054at2759"/>
<evidence type="ECO:0000313" key="6">
    <source>
        <dbReference type="EMBL" id="CAG8731837.1"/>
    </source>
</evidence>
<accession>A0A9N9IDR6</accession>
<name>A0A9N9IDR6_9GLOM</name>
<dbReference type="InterPro" id="IPR003108">
    <property type="entry name" value="GAR_dom"/>
</dbReference>
<evidence type="ECO:0000256" key="1">
    <source>
        <dbReference type="ARBA" id="ARBA00004245"/>
    </source>
</evidence>
<reference evidence="6" key="1">
    <citation type="submission" date="2021-06" db="EMBL/GenBank/DDBJ databases">
        <authorList>
            <person name="Kallberg Y."/>
            <person name="Tangrot J."/>
            <person name="Rosling A."/>
        </authorList>
    </citation>
    <scope>NUCLEOTIDE SEQUENCE</scope>
    <source>
        <strain evidence="6">MA453B</strain>
    </source>
</reference>
<proteinExistence type="predicted"/>
<feature type="compositionally biased region" description="Low complexity" evidence="4">
    <location>
        <begin position="640"/>
        <end position="657"/>
    </location>
</feature>
<gene>
    <name evidence="6" type="ORF">DERYTH_LOCUS15195</name>
</gene>
<keyword evidence="7" id="KW-1185">Reference proteome</keyword>
<keyword evidence="2" id="KW-0963">Cytoplasm</keyword>
<dbReference type="SUPFAM" id="SSF143575">
    <property type="entry name" value="GAS2 domain-like"/>
    <property type="match status" value="1"/>
</dbReference>
<evidence type="ECO:0000256" key="3">
    <source>
        <dbReference type="ARBA" id="ARBA00023212"/>
    </source>
</evidence>
<feature type="region of interest" description="Disordered" evidence="4">
    <location>
        <begin position="629"/>
        <end position="691"/>
    </location>
</feature>
<dbReference type="GO" id="GO:0005856">
    <property type="term" value="C:cytoskeleton"/>
    <property type="evidence" value="ECO:0007669"/>
    <property type="project" value="UniProtKB-SubCell"/>
</dbReference>
<dbReference type="SMART" id="SM00243">
    <property type="entry name" value="GAS2"/>
    <property type="match status" value="1"/>
</dbReference>
<organism evidence="6 7">
    <name type="scientific">Dentiscutata erythropus</name>
    <dbReference type="NCBI Taxonomy" id="1348616"/>
    <lineage>
        <taxon>Eukaryota</taxon>
        <taxon>Fungi</taxon>
        <taxon>Fungi incertae sedis</taxon>
        <taxon>Mucoromycota</taxon>
        <taxon>Glomeromycotina</taxon>
        <taxon>Glomeromycetes</taxon>
        <taxon>Diversisporales</taxon>
        <taxon>Gigasporaceae</taxon>
        <taxon>Dentiscutata</taxon>
    </lineage>
</organism>
<evidence type="ECO:0000313" key="7">
    <source>
        <dbReference type="Proteomes" id="UP000789405"/>
    </source>
</evidence>
<dbReference type="Gene3D" id="3.30.920.20">
    <property type="entry name" value="Gas2-like domain"/>
    <property type="match status" value="1"/>
</dbReference>
<comment type="caution">
    <text evidence="6">The sequence shown here is derived from an EMBL/GenBank/DDBJ whole genome shotgun (WGS) entry which is preliminary data.</text>
</comment>
<sequence length="828" mass="93104">QLKKLSEESPVEFITNNVIDIQMSKSTSNASSYVTDSIFSDDLQKVYIEGSQHISLGIIKDRHEDLNEIICDDNIKVVAVDSTNNILEGLESRINALPSVDFSNLEVVDKELDENIKKATLILEDTKVAVNHAPFIPDDDLNETNFDHHFDKASKKLLELSDALTSAHNASQLAAFHADADKIIKDCYEGTAVVKSRQEDLDRSGYYALEVELLANVLRNAFNGYKESENKLSTYDQRVKVDFKQEADKLINQNPEANKDRILNIFSKVTGALEKFSDAVTLERRELELVRRVYAHAKSAPDIKTWMSSCKLAMLNIQVGSIHIIGQEAKIVDLEGKVASFQTTVDQFKDMSHRVLIPEADSRDIGEPQPEESNSKIKKSVQTRTYRVLDEWHGLKDQLKKLRSSLDSSKESLEVSRTKNILTAIGQVKERVLNIESFITGEGVSRLPTKDDVTNGVRELDEIQEEMDHILTPRIEALDSMINDLTENDKGYVQQRAGIAKALTNLQNLIDNKRVQLREAKKLAKFEKKADEINALVCSLLETVDAVITTPDQFLSVIDLQSRFTELNTKYNYYHPIIIRELTNAQRAAEPLKDDWRVVNRLGTLIERWNELNKIAFAKKNELSRLLSGQRPLIKAQPGRSNSHMSRSNSSSRVVSPPTLPTPPSPATTPRPTSRTPTQISSSPTSGTPIRLLPHSVDNYVPVPTDQLDVEVARIVHACPVKIKVSKVEGEPGKYMFGEVDPKLCYCRILKNRMIMVRVGGGWAELSKFLMGMYIINTNVMSEHYEKHANFEQKYIPKRRSFAGSNEIELGIIAGLCIERLEGIGSLV</sequence>
<dbReference type="SUPFAM" id="SSF46966">
    <property type="entry name" value="Spectrin repeat"/>
    <property type="match status" value="1"/>
</dbReference>
<feature type="compositionally biased region" description="Pro residues" evidence="4">
    <location>
        <begin position="658"/>
        <end position="669"/>
    </location>
</feature>
<evidence type="ECO:0000256" key="2">
    <source>
        <dbReference type="ARBA" id="ARBA00022490"/>
    </source>
</evidence>
<protein>
    <submittedName>
        <fullName evidence="6">11373_t:CDS:1</fullName>
    </submittedName>
</protein>
<dbReference type="PANTHER" id="PTHR11915">
    <property type="entry name" value="SPECTRIN/FILAMIN RELATED CYTOSKELETAL PROTEIN"/>
    <property type="match status" value="1"/>
</dbReference>
<dbReference type="Proteomes" id="UP000789405">
    <property type="component" value="Unassembled WGS sequence"/>
</dbReference>
<feature type="compositionally biased region" description="Low complexity" evidence="4">
    <location>
        <begin position="670"/>
        <end position="689"/>
    </location>
</feature>
<evidence type="ECO:0000256" key="4">
    <source>
        <dbReference type="SAM" id="MobiDB-lite"/>
    </source>
</evidence>
<feature type="domain" description="GAR" evidence="5">
    <location>
        <begin position="703"/>
        <end position="777"/>
    </location>
</feature>
<dbReference type="AlphaFoldDB" id="A0A9N9IDR6"/>
<dbReference type="EMBL" id="CAJVPY010012103">
    <property type="protein sequence ID" value="CAG8731837.1"/>
    <property type="molecule type" value="Genomic_DNA"/>
</dbReference>
<evidence type="ECO:0000259" key="5">
    <source>
        <dbReference type="PROSITE" id="PS51460"/>
    </source>
</evidence>
<dbReference type="InterPro" id="IPR036534">
    <property type="entry name" value="GAR_dom_sf"/>
</dbReference>
<dbReference type="GO" id="GO:0008017">
    <property type="term" value="F:microtubule binding"/>
    <property type="evidence" value="ECO:0007669"/>
    <property type="project" value="InterPro"/>
</dbReference>
<comment type="subcellular location">
    <subcellularLocation>
        <location evidence="1">Cytoplasm</location>
        <location evidence="1">Cytoskeleton</location>
    </subcellularLocation>
</comment>